<keyword evidence="3" id="KW-1185">Reference proteome</keyword>
<organism evidence="2 3">
    <name type="scientific">Coccidioides immitis (strain RS)</name>
    <name type="common">Valley fever fungus</name>
    <dbReference type="NCBI Taxonomy" id="246410"/>
    <lineage>
        <taxon>Eukaryota</taxon>
        <taxon>Fungi</taxon>
        <taxon>Dikarya</taxon>
        <taxon>Ascomycota</taxon>
        <taxon>Pezizomycotina</taxon>
        <taxon>Eurotiomycetes</taxon>
        <taxon>Eurotiomycetidae</taxon>
        <taxon>Onygenales</taxon>
        <taxon>Onygenaceae</taxon>
        <taxon>Coccidioides</taxon>
    </lineage>
</organism>
<evidence type="ECO:0000313" key="3">
    <source>
        <dbReference type="Proteomes" id="UP000001261"/>
    </source>
</evidence>
<dbReference type="KEGG" id="cim:CIMG_12221"/>
<dbReference type="OMA" id="SPIAYEW"/>
<feature type="compositionally biased region" description="Polar residues" evidence="1">
    <location>
        <begin position="1"/>
        <end position="10"/>
    </location>
</feature>
<proteinExistence type="predicted"/>
<reference evidence="3" key="1">
    <citation type="journal article" date="2009" name="Genome Res.">
        <title>Comparative genomic analyses of the human fungal pathogens Coccidioides and their relatives.</title>
        <authorList>
            <person name="Sharpton T.J."/>
            <person name="Stajich J.E."/>
            <person name="Rounsley S.D."/>
            <person name="Gardner M.J."/>
            <person name="Wortman J.R."/>
            <person name="Jordar V.S."/>
            <person name="Maiti R."/>
            <person name="Kodira C.D."/>
            <person name="Neafsey D.E."/>
            <person name="Zeng Q."/>
            <person name="Hung C.-Y."/>
            <person name="McMahan C."/>
            <person name="Muszewska A."/>
            <person name="Grynberg M."/>
            <person name="Mandel M.A."/>
            <person name="Kellner E.M."/>
            <person name="Barker B.M."/>
            <person name="Galgiani J.N."/>
            <person name="Orbach M.J."/>
            <person name="Kirkland T.N."/>
            <person name="Cole G.T."/>
            <person name="Henn M.R."/>
            <person name="Birren B.W."/>
            <person name="Taylor J.W."/>
        </authorList>
    </citation>
    <scope>NUCLEOTIDE SEQUENCE [LARGE SCALE GENOMIC DNA]</scope>
    <source>
        <strain evidence="3">RS</strain>
    </source>
</reference>
<evidence type="ECO:0000313" key="2">
    <source>
        <dbReference type="EMBL" id="KJF60722.1"/>
    </source>
</evidence>
<dbReference type="VEuPathDB" id="FungiDB:CIMG_12221"/>
<feature type="compositionally biased region" description="Basic and acidic residues" evidence="1">
    <location>
        <begin position="11"/>
        <end position="22"/>
    </location>
</feature>
<gene>
    <name evidence="2" type="ORF">CIMG_12221</name>
</gene>
<sequence>MEIQPSNTNQKDSERIVEKDSVTDEPNTEITEAAKAEITRLTPWLVSAEFADNGIAKGLSRYKNDPILDQKFSELISALDQQNLSRKYLLRIDGEHSPFRLHNPTDHVSYLYPLHIPRGASPIAYEWSSDSTFRELNVGMFVKFNEPMFIKGEFTFLLISVAMKVAKKGKDGPDPNQVDR</sequence>
<dbReference type="Proteomes" id="UP000001261">
    <property type="component" value="Unassembled WGS sequence"/>
</dbReference>
<dbReference type="AlphaFoldDB" id="A0A0D8JTW5"/>
<dbReference type="GeneID" id="24164043"/>
<dbReference type="RefSeq" id="XP_012214023.1">
    <property type="nucleotide sequence ID" value="XM_012358600.1"/>
</dbReference>
<dbReference type="EMBL" id="GG704913">
    <property type="protein sequence ID" value="KJF60722.1"/>
    <property type="molecule type" value="Genomic_DNA"/>
</dbReference>
<name>A0A0D8JTW5_COCIM</name>
<accession>A0A0D8JTW5</accession>
<protein>
    <submittedName>
        <fullName evidence="2">Uncharacterized protein</fullName>
    </submittedName>
</protein>
<dbReference type="InParanoid" id="A0A0D8JTW5"/>
<evidence type="ECO:0000256" key="1">
    <source>
        <dbReference type="SAM" id="MobiDB-lite"/>
    </source>
</evidence>
<reference evidence="3" key="2">
    <citation type="journal article" date="2010" name="Genome Res.">
        <title>Population genomic sequencing of Coccidioides fungi reveals recent hybridization and transposon control.</title>
        <authorList>
            <person name="Neafsey D.E."/>
            <person name="Barker B.M."/>
            <person name="Sharpton T.J."/>
            <person name="Stajich J.E."/>
            <person name="Park D.J."/>
            <person name="Whiston E."/>
            <person name="Hung C.-Y."/>
            <person name="McMahan C."/>
            <person name="White J."/>
            <person name="Sykes S."/>
            <person name="Heiman D."/>
            <person name="Young S."/>
            <person name="Zeng Q."/>
            <person name="Abouelleil A."/>
            <person name="Aftuck L."/>
            <person name="Bessette D."/>
            <person name="Brown A."/>
            <person name="FitzGerald M."/>
            <person name="Lui A."/>
            <person name="Macdonald J.P."/>
            <person name="Priest M."/>
            <person name="Orbach M.J."/>
            <person name="Galgiani J.N."/>
            <person name="Kirkland T.N."/>
            <person name="Cole G.T."/>
            <person name="Birren B.W."/>
            <person name="Henn M.R."/>
            <person name="Taylor J.W."/>
            <person name="Rounsley S.D."/>
        </authorList>
    </citation>
    <scope>GENOME REANNOTATION</scope>
    <source>
        <strain evidence="3">RS</strain>
    </source>
</reference>
<feature type="region of interest" description="Disordered" evidence="1">
    <location>
        <begin position="1"/>
        <end position="27"/>
    </location>
</feature>